<comment type="similarity">
    <text evidence="13">Belongs to the peroxiredoxin family. BCP/PrxQ subfamily.</text>
</comment>
<keyword evidence="4" id="KW-0575">Peroxidase</keyword>
<dbReference type="EC" id="1.11.1.24" evidence="2"/>
<protein>
    <recommendedName>
        <fullName evidence="2">thioredoxin-dependent peroxiredoxin</fullName>
        <ecNumber evidence="2">1.11.1.24</ecNumber>
    </recommendedName>
    <alternativeName>
        <fullName evidence="12">Thioredoxin peroxidase</fullName>
    </alternativeName>
    <alternativeName>
        <fullName evidence="14">Thioredoxin-dependent peroxiredoxin Q</fullName>
    </alternativeName>
</protein>
<evidence type="ECO:0000256" key="13">
    <source>
        <dbReference type="ARBA" id="ARBA00038489"/>
    </source>
</evidence>
<evidence type="ECO:0000256" key="9">
    <source>
        <dbReference type="ARBA" id="ARBA00023078"/>
    </source>
</evidence>
<accession>A0A1Y1HPH0</accession>
<organism evidence="17 18">
    <name type="scientific">Klebsormidium nitens</name>
    <name type="common">Green alga</name>
    <name type="synonym">Ulothrix nitens</name>
    <dbReference type="NCBI Taxonomy" id="105231"/>
    <lineage>
        <taxon>Eukaryota</taxon>
        <taxon>Viridiplantae</taxon>
        <taxon>Streptophyta</taxon>
        <taxon>Klebsormidiophyceae</taxon>
        <taxon>Klebsormidiales</taxon>
        <taxon>Klebsormidiaceae</taxon>
        <taxon>Klebsormidium</taxon>
    </lineage>
</organism>
<dbReference type="OMA" id="ISTHCFQ"/>
<reference evidence="17 18" key="1">
    <citation type="journal article" date="2014" name="Nat. Commun.">
        <title>Klebsormidium flaccidum genome reveals primary factors for plant terrestrial adaptation.</title>
        <authorList>
            <person name="Hori K."/>
            <person name="Maruyama F."/>
            <person name="Fujisawa T."/>
            <person name="Togashi T."/>
            <person name="Yamamoto N."/>
            <person name="Seo M."/>
            <person name="Sato S."/>
            <person name="Yamada T."/>
            <person name="Mori H."/>
            <person name="Tajima N."/>
            <person name="Moriyama T."/>
            <person name="Ikeuchi M."/>
            <person name="Watanabe M."/>
            <person name="Wada H."/>
            <person name="Kobayashi K."/>
            <person name="Saito M."/>
            <person name="Masuda T."/>
            <person name="Sasaki-Sekimoto Y."/>
            <person name="Mashiguchi K."/>
            <person name="Awai K."/>
            <person name="Shimojima M."/>
            <person name="Masuda S."/>
            <person name="Iwai M."/>
            <person name="Nobusawa T."/>
            <person name="Narise T."/>
            <person name="Kondo S."/>
            <person name="Saito H."/>
            <person name="Sato R."/>
            <person name="Murakawa M."/>
            <person name="Ihara Y."/>
            <person name="Oshima-Yamada Y."/>
            <person name="Ohtaka K."/>
            <person name="Satoh M."/>
            <person name="Sonobe K."/>
            <person name="Ishii M."/>
            <person name="Ohtani R."/>
            <person name="Kanamori-Sato M."/>
            <person name="Honoki R."/>
            <person name="Miyazaki D."/>
            <person name="Mochizuki H."/>
            <person name="Umetsu J."/>
            <person name="Higashi K."/>
            <person name="Shibata D."/>
            <person name="Kamiya Y."/>
            <person name="Sato N."/>
            <person name="Nakamura Y."/>
            <person name="Tabata S."/>
            <person name="Ida S."/>
            <person name="Kurokawa K."/>
            <person name="Ohta H."/>
        </authorList>
    </citation>
    <scope>NUCLEOTIDE SEQUENCE [LARGE SCALE GENOMIC DNA]</scope>
    <source>
        <strain evidence="17 18">NIES-2285</strain>
    </source>
</reference>
<dbReference type="AlphaFoldDB" id="A0A1Y1HPH0"/>
<evidence type="ECO:0000256" key="5">
    <source>
        <dbReference type="ARBA" id="ARBA00022640"/>
    </source>
</evidence>
<keyword evidence="3" id="KW-0150">Chloroplast</keyword>
<evidence type="ECO:0000256" key="12">
    <source>
        <dbReference type="ARBA" id="ARBA00032824"/>
    </source>
</evidence>
<dbReference type="InterPro" id="IPR036249">
    <property type="entry name" value="Thioredoxin-like_sf"/>
</dbReference>
<comment type="catalytic activity">
    <reaction evidence="15">
        <text>a hydroperoxide + [thioredoxin]-dithiol = an alcohol + [thioredoxin]-disulfide + H2O</text>
        <dbReference type="Rhea" id="RHEA:62620"/>
        <dbReference type="Rhea" id="RHEA-COMP:10698"/>
        <dbReference type="Rhea" id="RHEA-COMP:10700"/>
        <dbReference type="ChEBI" id="CHEBI:15377"/>
        <dbReference type="ChEBI" id="CHEBI:29950"/>
        <dbReference type="ChEBI" id="CHEBI:30879"/>
        <dbReference type="ChEBI" id="CHEBI:35924"/>
        <dbReference type="ChEBI" id="CHEBI:50058"/>
        <dbReference type="EC" id="1.11.1.24"/>
    </reaction>
</comment>
<name>A0A1Y1HPH0_KLENI</name>
<dbReference type="STRING" id="105231.A0A1Y1HPH0"/>
<dbReference type="GO" id="GO:0009543">
    <property type="term" value="C:chloroplast thylakoid lumen"/>
    <property type="evidence" value="ECO:0007669"/>
    <property type="project" value="UniProtKB-SubCell"/>
</dbReference>
<keyword evidence="11" id="KW-0676">Redox-active center</keyword>
<evidence type="ECO:0000313" key="17">
    <source>
        <dbReference type="EMBL" id="GAQ78506.1"/>
    </source>
</evidence>
<dbReference type="FunFam" id="3.40.30.10:FF:000122">
    <property type="entry name" value="Peroxiredoxin Q chloroplastic"/>
    <property type="match status" value="1"/>
</dbReference>
<dbReference type="SUPFAM" id="SSF52833">
    <property type="entry name" value="Thioredoxin-like"/>
    <property type="match status" value="1"/>
</dbReference>
<feature type="domain" description="Thioredoxin" evidence="16">
    <location>
        <begin position="92"/>
        <end position="241"/>
    </location>
</feature>
<evidence type="ECO:0000256" key="6">
    <source>
        <dbReference type="ARBA" id="ARBA00022862"/>
    </source>
</evidence>
<evidence type="ECO:0000256" key="10">
    <source>
        <dbReference type="ARBA" id="ARBA00023157"/>
    </source>
</evidence>
<dbReference type="Gene3D" id="3.40.30.10">
    <property type="entry name" value="Glutaredoxin"/>
    <property type="match status" value="1"/>
</dbReference>
<dbReference type="OrthoDB" id="338622at2759"/>
<evidence type="ECO:0000256" key="1">
    <source>
        <dbReference type="ARBA" id="ARBA00004456"/>
    </source>
</evidence>
<keyword evidence="8" id="KW-0560">Oxidoreductase</keyword>
<evidence type="ECO:0000256" key="15">
    <source>
        <dbReference type="ARBA" id="ARBA00049091"/>
    </source>
</evidence>
<dbReference type="InterPro" id="IPR000866">
    <property type="entry name" value="AhpC/TSA"/>
</dbReference>
<dbReference type="Proteomes" id="UP000054558">
    <property type="component" value="Unassembled WGS sequence"/>
</dbReference>
<dbReference type="GO" id="GO:0008379">
    <property type="term" value="F:thioredoxin peroxidase activity"/>
    <property type="evidence" value="ECO:0000318"/>
    <property type="project" value="GO_Central"/>
</dbReference>
<dbReference type="PANTHER" id="PTHR42801">
    <property type="entry name" value="THIOREDOXIN-DEPENDENT PEROXIDE REDUCTASE"/>
    <property type="match status" value="1"/>
</dbReference>
<evidence type="ECO:0000256" key="14">
    <source>
        <dbReference type="ARBA" id="ARBA00042163"/>
    </source>
</evidence>
<dbReference type="InterPro" id="IPR050924">
    <property type="entry name" value="Peroxiredoxin_BCP/PrxQ"/>
</dbReference>
<evidence type="ECO:0000256" key="2">
    <source>
        <dbReference type="ARBA" id="ARBA00013017"/>
    </source>
</evidence>
<evidence type="ECO:0000256" key="7">
    <source>
        <dbReference type="ARBA" id="ARBA00022946"/>
    </source>
</evidence>
<proteinExistence type="inferred from homology"/>
<dbReference type="InterPro" id="IPR013766">
    <property type="entry name" value="Thioredoxin_domain"/>
</dbReference>
<evidence type="ECO:0000256" key="3">
    <source>
        <dbReference type="ARBA" id="ARBA00022528"/>
    </source>
</evidence>
<keyword evidence="9" id="KW-0793">Thylakoid</keyword>
<dbReference type="GO" id="GO:0034599">
    <property type="term" value="P:cellular response to oxidative stress"/>
    <property type="evidence" value="ECO:0000318"/>
    <property type="project" value="GO_Central"/>
</dbReference>
<evidence type="ECO:0000256" key="11">
    <source>
        <dbReference type="ARBA" id="ARBA00023284"/>
    </source>
</evidence>
<dbReference type="EMBL" id="DF236963">
    <property type="protein sequence ID" value="GAQ78506.1"/>
    <property type="molecule type" value="Genomic_DNA"/>
</dbReference>
<dbReference type="GO" id="GO:0045454">
    <property type="term" value="P:cell redox homeostasis"/>
    <property type="evidence" value="ECO:0000318"/>
    <property type="project" value="GO_Central"/>
</dbReference>
<gene>
    <name evidence="17" type="ORF">KFL_000140250</name>
</gene>
<comment type="subcellular location">
    <subcellularLocation>
        <location evidence="1">Plastid</location>
        <location evidence="1">Chloroplast thylakoid lumen</location>
    </subcellularLocation>
</comment>
<evidence type="ECO:0000256" key="4">
    <source>
        <dbReference type="ARBA" id="ARBA00022559"/>
    </source>
</evidence>
<sequence>MASSSILCATPLSASAALTANASRAQSGAAAGPSAVAALPLGRSRSTQKWGAAAGLRSSSFVANNVGARFEAVSRGLVARCAAGSAVTICKVSIGDEAPSFSLADQNGRTVSLSKFKGKPVVLYFYPKDDTPGCTKQACSFRDSYADFKKAGAEVVGISADSPESHKAFAEKYDLPFTLLSDEDNSVRQAFGIKGDFFGALPGRETYVLDKKGVVQLVFNNQFSPEKHVAETIKVIEEIKADQKGGLFANLFQ</sequence>
<evidence type="ECO:0000313" key="18">
    <source>
        <dbReference type="Proteomes" id="UP000054558"/>
    </source>
</evidence>
<keyword evidence="10" id="KW-1015">Disulfide bond</keyword>
<keyword evidence="18" id="KW-1185">Reference proteome</keyword>
<evidence type="ECO:0000256" key="8">
    <source>
        <dbReference type="ARBA" id="ARBA00023002"/>
    </source>
</evidence>
<keyword evidence="5" id="KW-0934">Plastid</keyword>
<evidence type="ECO:0000259" key="16">
    <source>
        <dbReference type="PROSITE" id="PS51352"/>
    </source>
</evidence>
<keyword evidence="6" id="KW-0049">Antioxidant</keyword>
<dbReference type="GO" id="GO:0005737">
    <property type="term" value="C:cytoplasm"/>
    <property type="evidence" value="ECO:0000318"/>
    <property type="project" value="GO_Central"/>
</dbReference>
<dbReference type="CDD" id="cd03017">
    <property type="entry name" value="PRX_BCP"/>
    <property type="match status" value="1"/>
</dbReference>
<keyword evidence="7" id="KW-0809">Transit peptide</keyword>
<dbReference type="PANTHER" id="PTHR42801:SF4">
    <property type="entry name" value="AHPC_TSA FAMILY PROTEIN"/>
    <property type="match status" value="1"/>
</dbReference>
<dbReference type="Pfam" id="PF00578">
    <property type="entry name" value="AhpC-TSA"/>
    <property type="match status" value="1"/>
</dbReference>
<dbReference type="PROSITE" id="PS51352">
    <property type="entry name" value="THIOREDOXIN_2"/>
    <property type="match status" value="1"/>
</dbReference>